<accession>A0A1W0WJ41</accession>
<organism evidence="2 3">
    <name type="scientific">Hypsibius exemplaris</name>
    <name type="common">Freshwater tardigrade</name>
    <dbReference type="NCBI Taxonomy" id="2072580"/>
    <lineage>
        <taxon>Eukaryota</taxon>
        <taxon>Metazoa</taxon>
        <taxon>Ecdysozoa</taxon>
        <taxon>Tardigrada</taxon>
        <taxon>Eutardigrada</taxon>
        <taxon>Parachela</taxon>
        <taxon>Hypsibioidea</taxon>
        <taxon>Hypsibiidae</taxon>
        <taxon>Hypsibius</taxon>
    </lineage>
</organism>
<name>A0A1W0WJ41_HYPEX</name>
<evidence type="ECO:0000313" key="3">
    <source>
        <dbReference type="Proteomes" id="UP000192578"/>
    </source>
</evidence>
<feature type="region of interest" description="Disordered" evidence="1">
    <location>
        <begin position="88"/>
        <end position="175"/>
    </location>
</feature>
<dbReference type="OrthoDB" id="10601140at2759"/>
<evidence type="ECO:0000256" key="1">
    <source>
        <dbReference type="SAM" id="MobiDB-lite"/>
    </source>
</evidence>
<dbReference type="Proteomes" id="UP000192578">
    <property type="component" value="Unassembled WGS sequence"/>
</dbReference>
<gene>
    <name evidence="2" type="ORF">BV898_10622</name>
</gene>
<sequence length="281" mass="30091">MARQAPEIAVAAPVSGQANVVAGGASNRPLGIYGSYYKLFRCHDGKLRLNLISEEEYLESKKARPISVDDVSSTTDILPVVPLNGTAAATARPCPHHQRASTTPTLRIPRIPSSATQKRFLPRVLPESAEAQPCQQRMTLKRQRTTAKEGAHQSNSSSSNNNKRQKKENSSRSVRSTVAVADLIAEYIPPTAAVVGVANGSSPGSLQMMEAPDSSCDRASPALLSASSSSSAVVEPGTPAFWNSWIETVGQRFPMADMSIRKVLDTLDRRPELAAATTPDE</sequence>
<protein>
    <submittedName>
        <fullName evidence="2">Uncharacterized protein</fullName>
    </submittedName>
</protein>
<proteinExistence type="predicted"/>
<dbReference type="EMBL" id="MTYJ01000092">
    <property type="protein sequence ID" value="OQV15240.1"/>
    <property type="molecule type" value="Genomic_DNA"/>
</dbReference>
<dbReference type="AlphaFoldDB" id="A0A1W0WJ41"/>
<comment type="caution">
    <text evidence="2">The sequence shown here is derived from an EMBL/GenBank/DDBJ whole genome shotgun (WGS) entry which is preliminary data.</text>
</comment>
<reference evidence="3" key="1">
    <citation type="submission" date="2017-01" db="EMBL/GenBank/DDBJ databases">
        <title>Comparative genomics of anhydrobiosis in the tardigrade Hypsibius dujardini.</title>
        <authorList>
            <person name="Yoshida Y."/>
            <person name="Koutsovoulos G."/>
            <person name="Laetsch D."/>
            <person name="Stevens L."/>
            <person name="Kumar S."/>
            <person name="Horikawa D."/>
            <person name="Ishino K."/>
            <person name="Komine S."/>
            <person name="Tomita M."/>
            <person name="Blaxter M."/>
            <person name="Arakawa K."/>
        </authorList>
    </citation>
    <scope>NUCLEOTIDE SEQUENCE [LARGE SCALE GENOMIC DNA]</scope>
    <source>
        <strain evidence="3">Z151</strain>
    </source>
</reference>
<keyword evidence="3" id="KW-1185">Reference proteome</keyword>
<evidence type="ECO:0000313" key="2">
    <source>
        <dbReference type="EMBL" id="OQV15240.1"/>
    </source>
</evidence>
<feature type="compositionally biased region" description="Low complexity" evidence="1">
    <location>
        <begin position="153"/>
        <end position="162"/>
    </location>
</feature>